<dbReference type="Pfam" id="PF07549">
    <property type="entry name" value="Sec_GG"/>
    <property type="match status" value="1"/>
</dbReference>
<feature type="transmembrane region" description="Helical" evidence="9">
    <location>
        <begin position="276"/>
        <end position="292"/>
    </location>
</feature>
<dbReference type="InterPro" id="IPR055344">
    <property type="entry name" value="SecD_SecF_C_bact"/>
</dbReference>
<evidence type="ECO:0000256" key="8">
    <source>
        <dbReference type="ARBA" id="ARBA00023136"/>
    </source>
</evidence>
<proteinExistence type="inferred from homology"/>
<dbReference type="SUPFAM" id="SSF82866">
    <property type="entry name" value="Multidrug efflux transporter AcrB transmembrane domain"/>
    <property type="match status" value="1"/>
</dbReference>
<reference evidence="13 14" key="1">
    <citation type="submission" date="2017-09" db="EMBL/GenBank/DDBJ databases">
        <title>Depth-based differentiation of microbial function through sediment-hosted aquifers and enrichment of novel symbionts in the deep terrestrial subsurface.</title>
        <authorList>
            <person name="Probst A.J."/>
            <person name="Ladd B."/>
            <person name="Jarett J.K."/>
            <person name="Geller-Mcgrath D.E."/>
            <person name="Sieber C.M."/>
            <person name="Emerson J.B."/>
            <person name="Anantharaman K."/>
            <person name="Thomas B.C."/>
            <person name="Malmstrom R."/>
            <person name="Stieglmeier M."/>
            <person name="Klingl A."/>
            <person name="Woyke T."/>
            <person name="Ryan C.M."/>
            <person name="Banfield J.F."/>
        </authorList>
    </citation>
    <scope>NUCLEOTIDE SEQUENCE [LARGE SCALE GENOMIC DNA]</scope>
    <source>
        <strain evidence="13">CG10_big_fil_rev_8_21_14_0_10_37_15</strain>
    </source>
</reference>
<name>A0A2H0R5R0_9BACT</name>
<dbReference type="InterPro" id="IPR001036">
    <property type="entry name" value="Acrflvin-R"/>
</dbReference>
<keyword evidence="4 9" id="KW-0812">Transmembrane</keyword>
<evidence type="ECO:0000259" key="12">
    <source>
        <dbReference type="Pfam" id="PF22599"/>
    </source>
</evidence>
<keyword evidence="8 9" id="KW-0472">Membrane</keyword>
<evidence type="ECO:0000313" key="13">
    <source>
        <dbReference type="EMBL" id="PIR41847.1"/>
    </source>
</evidence>
<evidence type="ECO:0000256" key="6">
    <source>
        <dbReference type="ARBA" id="ARBA00022989"/>
    </source>
</evidence>
<comment type="caution">
    <text evidence="13">The sequence shown here is derived from an EMBL/GenBank/DDBJ whole genome shotgun (WGS) entry which is preliminary data.</text>
</comment>
<dbReference type="InterPro" id="IPR022813">
    <property type="entry name" value="SecD/SecF_arch_bac"/>
</dbReference>
<dbReference type="GO" id="GO:0005886">
    <property type="term" value="C:plasma membrane"/>
    <property type="evidence" value="ECO:0007669"/>
    <property type="project" value="UniProtKB-SubCell"/>
</dbReference>
<dbReference type="PANTHER" id="PTHR30081">
    <property type="entry name" value="PROTEIN-EXPORT MEMBRANE PROTEIN SEC"/>
    <property type="match status" value="1"/>
</dbReference>
<dbReference type="PANTHER" id="PTHR30081:SF1">
    <property type="entry name" value="PROTEIN TRANSLOCASE SUBUNIT SECD"/>
    <property type="match status" value="1"/>
</dbReference>
<evidence type="ECO:0000259" key="10">
    <source>
        <dbReference type="Pfam" id="PF02355"/>
    </source>
</evidence>
<dbReference type="InterPro" id="IPR048631">
    <property type="entry name" value="SecD_1st"/>
</dbReference>
<evidence type="ECO:0000256" key="1">
    <source>
        <dbReference type="ARBA" id="ARBA00004651"/>
    </source>
</evidence>
<keyword evidence="7 9" id="KW-0811">Translocation</keyword>
<keyword evidence="6 9" id="KW-1133">Transmembrane helix</keyword>
<dbReference type="Pfam" id="PF02355">
    <property type="entry name" value="SecD_SecF_C"/>
    <property type="match status" value="1"/>
</dbReference>
<keyword evidence="3 9" id="KW-1003">Cell membrane</keyword>
<evidence type="ECO:0000256" key="3">
    <source>
        <dbReference type="ARBA" id="ARBA00022475"/>
    </source>
</evidence>
<evidence type="ECO:0000256" key="9">
    <source>
        <dbReference type="HAMAP-Rule" id="MF_01463"/>
    </source>
</evidence>
<keyword evidence="5 9" id="KW-0653">Protein transport</keyword>
<dbReference type="GO" id="GO:0015450">
    <property type="term" value="F:protein-transporting ATPase activity"/>
    <property type="evidence" value="ECO:0007669"/>
    <property type="project" value="InterPro"/>
</dbReference>
<accession>A0A2H0R5R0</accession>
<comment type="function">
    <text evidence="9">Part of the Sec protein translocase complex. Interacts with the SecYEG preprotein conducting channel. SecDF uses the proton motive force (PMF) to complete protein translocation after the ATP-dependent function of SecA.</text>
</comment>
<comment type="similarity">
    <text evidence="9">Belongs to the SecD/SecF family. SecD subfamily.</text>
</comment>
<keyword evidence="2 9" id="KW-0813">Transport</keyword>
<dbReference type="EMBL" id="PCXP01000019">
    <property type="protein sequence ID" value="PIR41847.1"/>
    <property type="molecule type" value="Genomic_DNA"/>
</dbReference>
<evidence type="ECO:0000259" key="11">
    <source>
        <dbReference type="Pfam" id="PF21760"/>
    </source>
</evidence>
<evidence type="ECO:0000256" key="5">
    <source>
        <dbReference type="ARBA" id="ARBA00022927"/>
    </source>
</evidence>
<dbReference type="AlphaFoldDB" id="A0A2H0R5R0"/>
<dbReference type="InterPro" id="IPR005791">
    <property type="entry name" value="SecD"/>
</dbReference>
<dbReference type="PRINTS" id="PR00702">
    <property type="entry name" value="ACRIFLAVINRP"/>
</dbReference>
<dbReference type="GO" id="GO:0043952">
    <property type="term" value="P:protein transport by the Sec complex"/>
    <property type="evidence" value="ECO:0007669"/>
    <property type="project" value="UniProtKB-UniRule"/>
</dbReference>
<feature type="transmembrane region" description="Helical" evidence="9">
    <location>
        <begin position="396"/>
        <end position="415"/>
    </location>
</feature>
<evidence type="ECO:0000256" key="4">
    <source>
        <dbReference type="ARBA" id="ARBA00022692"/>
    </source>
</evidence>
<comment type="subcellular location">
    <subcellularLocation>
        <location evidence="1 9">Cell membrane</location>
        <topology evidence="1 9">Multi-pass membrane protein</topology>
    </subcellularLocation>
</comment>
<dbReference type="NCBIfam" id="TIGR00916">
    <property type="entry name" value="2A0604s01"/>
    <property type="match status" value="1"/>
</dbReference>
<protein>
    <recommendedName>
        <fullName evidence="9">Protein translocase subunit SecD</fullName>
    </recommendedName>
</protein>
<dbReference type="NCBIfam" id="TIGR01129">
    <property type="entry name" value="secD"/>
    <property type="match status" value="1"/>
</dbReference>
<evidence type="ECO:0000313" key="14">
    <source>
        <dbReference type="Proteomes" id="UP000230208"/>
    </source>
</evidence>
<organism evidence="13 14">
    <name type="scientific">Candidatus Yanofskybacteria bacterium CG10_big_fil_rev_8_21_14_0_10_37_15</name>
    <dbReference type="NCBI Taxonomy" id="1975097"/>
    <lineage>
        <taxon>Bacteria</taxon>
        <taxon>Candidatus Yanofskyibacteriota</taxon>
    </lineage>
</organism>
<feature type="domain" description="SecDF P1 head subdomain" evidence="12">
    <location>
        <begin position="156"/>
        <end position="251"/>
    </location>
</feature>
<feature type="transmembrane region" description="Helical" evidence="9">
    <location>
        <begin position="7"/>
        <end position="26"/>
    </location>
</feature>
<sequence>MVKNSYFIIGTIFISLLLFVFVWPTAVNRAFQYFNIKTSVPEKPFRLGLDLLGGTHLVYQADLSLIDEDKAQAMQGIRDVVERRVNFFGVSEPVVQVTGEDRLIVELAGIRDVNQAINLIGETPFLEFKEEKPDAKEIIEAQQQNQRLDEDPFQPTGLNGRHLERAQVIFDPQTYQPQVSLYLNEEGRILFAEITKRNFGKLVAIYLDGSIISAPVVQAEITDGNAIITGSGNPQEAKLLATRLNSGALPVPISLVSQQTIGASLGGESVTASLKAGVWGLIFVAFFMIIFYRLPGLISIITLTIYVLVVLSVYKFLPVTLTLAGIAGFILSLGMAVDANILIFARMREEIKIGKGLNQAMHEGFSRAWLSVRDSHVTTLLGALILYLFTTSIVKGFALTLGIGVLVSLFTATLLTKNYLKLFSGAKSEKFRWLFN</sequence>
<dbReference type="InterPro" id="IPR048634">
    <property type="entry name" value="SecD_SecF_C"/>
</dbReference>
<evidence type="ECO:0000256" key="2">
    <source>
        <dbReference type="ARBA" id="ARBA00022448"/>
    </source>
</evidence>
<comment type="subunit">
    <text evidence="9">Forms a complex with SecF. Part of the essential Sec protein translocation apparatus which comprises SecA, SecYEG and auxiliary proteins SecDF. Other proteins may also be involved.</text>
</comment>
<dbReference type="Proteomes" id="UP000230208">
    <property type="component" value="Unassembled WGS sequence"/>
</dbReference>
<gene>
    <name evidence="9 13" type="primary">secD</name>
    <name evidence="13" type="ORF">COV30_01495</name>
</gene>
<dbReference type="Gene3D" id="3.30.1360.200">
    <property type="match status" value="1"/>
</dbReference>
<feature type="transmembrane region" description="Helical" evidence="9">
    <location>
        <begin position="297"/>
        <end position="317"/>
    </location>
</feature>
<dbReference type="InterPro" id="IPR054384">
    <property type="entry name" value="SecDF_P1_head"/>
</dbReference>
<dbReference type="Pfam" id="PF22599">
    <property type="entry name" value="SecDF_P1_head"/>
    <property type="match status" value="1"/>
</dbReference>
<dbReference type="InterPro" id="IPR022646">
    <property type="entry name" value="SecD/SecF_CS"/>
</dbReference>
<dbReference type="HAMAP" id="MF_01463_B">
    <property type="entry name" value="SecD_B"/>
    <property type="match status" value="1"/>
</dbReference>
<feature type="domain" description="Protein translocase subunit SecDF P1" evidence="11">
    <location>
        <begin position="75"/>
        <end position="131"/>
    </location>
</feature>
<dbReference type="GO" id="GO:0065002">
    <property type="term" value="P:intracellular protein transmembrane transport"/>
    <property type="evidence" value="ECO:0007669"/>
    <property type="project" value="UniProtKB-UniRule"/>
</dbReference>
<feature type="domain" description="Protein export membrane protein SecD/SecF C-terminal" evidence="10">
    <location>
        <begin position="254"/>
        <end position="420"/>
    </location>
</feature>
<dbReference type="Gene3D" id="1.20.1640.10">
    <property type="entry name" value="Multidrug efflux transporter AcrB transmembrane domain"/>
    <property type="match status" value="1"/>
</dbReference>
<dbReference type="Gene3D" id="3.30.70.3400">
    <property type="match status" value="1"/>
</dbReference>
<evidence type="ECO:0000256" key="7">
    <source>
        <dbReference type="ARBA" id="ARBA00023010"/>
    </source>
</evidence>
<comment type="caution">
    <text evidence="9">Lacks conserved residue(s) required for the propagation of feature annotation.</text>
</comment>
<feature type="transmembrane region" description="Helical" evidence="9">
    <location>
        <begin position="323"/>
        <end position="347"/>
    </location>
</feature>
<dbReference type="GO" id="GO:0006605">
    <property type="term" value="P:protein targeting"/>
    <property type="evidence" value="ECO:0007669"/>
    <property type="project" value="UniProtKB-UniRule"/>
</dbReference>
<dbReference type="Pfam" id="PF21760">
    <property type="entry name" value="SecD_1st"/>
    <property type="match status" value="1"/>
</dbReference>